<dbReference type="PANTHER" id="PTHR43685">
    <property type="entry name" value="GLYCOSYLTRANSFERASE"/>
    <property type="match status" value="1"/>
</dbReference>
<evidence type="ECO:0000256" key="2">
    <source>
        <dbReference type="SAM" id="Phobius"/>
    </source>
</evidence>
<feature type="transmembrane region" description="Helical" evidence="2">
    <location>
        <begin position="187"/>
        <end position="209"/>
    </location>
</feature>
<dbReference type="InterPro" id="IPR050834">
    <property type="entry name" value="Glycosyltransf_2"/>
</dbReference>
<accession>A0A4P6EPQ5</accession>
<feature type="compositionally biased region" description="Low complexity" evidence="1">
    <location>
        <begin position="760"/>
        <end position="776"/>
    </location>
</feature>
<keyword evidence="2" id="KW-1133">Transmembrane helix</keyword>
<dbReference type="AlphaFoldDB" id="A0A4P6EPQ5"/>
<keyword evidence="2" id="KW-0812">Transmembrane</keyword>
<evidence type="ECO:0008006" key="5">
    <source>
        <dbReference type="Google" id="ProtNLM"/>
    </source>
</evidence>
<protein>
    <recommendedName>
        <fullName evidence="5">Glycosyltransferase family 2 protein</fullName>
    </recommendedName>
</protein>
<dbReference type="Pfam" id="PF13641">
    <property type="entry name" value="Glyco_tranf_2_3"/>
    <property type="match status" value="1"/>
</dbReference>
<dbReference type="OrthoDB" id="3734530at2"/>
<feature type="region of interest" description="Disordered" evidence="1">
    <location>
        <begin position="677"/>
        <end position="784"/>
    </location>
</feature>
<feature type="transmembrane region" description="Helical" evidence="2">
    <location>
        <begin position="640"/>
        <end position="671"/>
    </location>
</feature>
<gene>
    <name evidence="3" type="ORF">ET495_08985</name>
</gene>
<feature type="transmembrane region" description="Helical" evidence="2">
    <location>
        <begin position="383"/>
        <end position="403"/>
    </location>
</feature>
<dbReference type="Gene3D" id="3.90.550.10">
    <property type="entry name" value="Spore Coat Polysaccharide Biosynthesis Protein SpsA, Chain A"/>
    <property type="match status" value="1"/>
</dbReference>
<organism evidence="3 4">
    <name type="scientific">Xylanimonas allomyrinae</name>
    <dbReference type="NCBI Taxonomy" id="2509459"/>
    <lineage>
        <taxon>Bacteria</taxon>
        <taxon>Bacillati</taxon>
        <taxon>Actinomycetota</taxon>
        <taxon>Actinomycetes</taxon>
        <taxon>Micrococcales</taxon>
        <taxon>Promicromonosporaceae</taxon>
        <taxon>Xylanimonas</taxon>
    </lineage>
</organism>
<dbReference type="Proteomes" id="UP000291758">
    <property type="component" value="Chromosome"/>
</dbReference>
<name>A0A4P6EPQ5_9MICO</name>
<sequence length="784" mass="81423">MWLLHDDAAPEPGALAALLRAVEHTQAVAIAGCKQRRWAVAEDGTPLDARTARDGGVLVEVGHTVSPLGRRMTGVDDTEIDQGQHDAREDVLAVGLVGALVRTRVWRELGGTDPEYGAFGDGLDLCRRARRAGHRVVVVPRAVVHHAQAGLLGLRDGRGRAPEEAASYGPRRRSQLHHRLVHVPSPLVLPAVIGMLLWAPFAAMHRLALKRPGEARDEIVAALWNAVRVGPLVRARRRVARTSTLPRRVLHPLLASWRQVYAERRDARLSRAEANRTRWAPSELERVELRRLAARRRAGLAVALLATAGLAVAIFGGWQGVLAQGGRVVGGALLPAPAGAGAVWEAATSGWVDGGLGARAPGDPILLPLTVLAWLAGGSLQTAVNLLVVAALPLAALGAWFAAGAVTRSTSARTVAALAWAGSPALLGALQSGRLGALLAHLALPWAALALVRAVGAQARDEIDVPESEHPDAVARGRQRWRPERPRRGSLGATGAAGLLLAVAVCGAPVLLPVAAVGVIVGIMAAPRDRRYLPLTLVPALAVAAPFWAYVARTWTDGGWRLLLAEPGVPVAPGEAPAGWQLLLGHAQVPGAWFGAAGDAHAWLATAAGVAPWVFGGIVVVLALVALVRPGVLGAVRAAWALAAIGLAASLLAVALGTWPGVGVSVVLLGLGEPRCSERPRGARPPRTTTGHDAPACGRPARSPPSARSCCCPARVRPRGRSPSSTAATSATCGRRRSPPCPPSGGRCRTPAAARGSFRSTAATTACSTTPSCVPTAPRSSTPP</sequence>
<feature type="transmembrane region" description="Helical" evidence="2">
    <location>
        <begin position="497"/>
        <end position="526"/>
    </location>
</feature>
<evidence type="ECO:0000256" key="1">
    <source>
        <dbReference type="SAM" id="MobiDB-lite"/>
    </source>
</evidence>
<dbReference type="KEGG" id="xyl:ET495_08985"/>
<dbReference type="EMBL" id="CP035495">
    <property type="protein sequence ID" value="QAY63359.1"/>
    <property type="molecule type" value="Genomic_DNA"/>
</dbReference>
<proteinExistence type="predicted"/>
<dbReference type="SUPFAM" id="SSF53448">
    <property type="entry name" value="Nucleotide-diphospho-sugar transferases"/>
    <property type="match status" value="1"/>
</dbReference>
<feature type="transmembrane region" description="Helical" evidence="2">
    <location>
        <begin position="298"/>
        <end position="318"/>
    </location>
</feature>
<feature type="compositionally biased region" description="Low complexity" evidence="1">
    <location>
        <begin position="721"/>
        <end position="733"/>
    </location>
</feature>
<feature type="transmembrane region" description="Helical" evidence="2">
    <location>
        <begin position="532"/>
        <end position="551"/>
    </location>
</feature>
<keyword evidence="2" id="KW-0472">Membrane</keyword>
<evidence type="ECO:0000313" key="3">
    <source>
        <dbReference type="EMBL" id="QAY63359.1"/>
    </source>
</evidence>
<reference evidence="3 4" key="1">
    <citation type="submission" date="2019-01" db="EMBL/GenBank/DDBJ databases">
        <title>Genome sequencing of strain 2JSPR-7.</title>
        <authorList>
            <person name="Heo J."/>
            <person name="Kim S.-J."/>
            <person name="Kim J.-S."/>
            <person name="Hong S.-B."/>
            <person name="Kwon S.-W."/>
        </authorList>
    </citation>
    <scope>NUCLEOTIDE SEQUENCE [LARGE SCALE GENOMIC DNA]</scope>
    <source>
        <strain evidence="3 4">2JSPR-7</strain>
    </source>
</reference>
<feature type="transmembrane region" description="Helical" evidence="2">
    <location>
        <begin position="602"/>
        <end position="628"/>
    </location>
</feature>
<dbReference type="RefSeq" id="WP_129204383.1">
    <property type="nucleotide sequence ID" value="NZ_CP035495.1"/>
</dbReference>
<feature type="transmembrane region" description="Helical" evidence="2">
    <location>
        <begin position="438"/>
        <end position="456"/>
    </location>
</feature>
<feature type="region of interest" description="Disordered" evidence="1">
    <location>
        <begin position="467"/>
        <end position="487"/>
    </location>
</feature>
<dbReference type="InterPro" id="IPR029044">
    <property type="entry name" value="Nucleotide-diphossugar_trans"/>
</dbReference>
<evidence type="ECO:0000313" key="4">
    <source>
        <dbReference type="Proteomes" id="UP000291758"/>
    </source>
</evidence>
<dbReference type="PANTHER" id="PTHR43685:SF3">
    <property type="entry name" value="SLR2126 PROTEIN"/>
    <property type="match status" value="1"/>
</dbReference>
<keyword evidence="4" id="KW-1185">Reference proteome</keyword>